<dbReference type="AlphaFoldDB" id="A0AAN7ZQT7"/>
<dbReference type="Gene3D" id="3.30.710.10">
    <property type="entry name" value="Potassium Channel Kv1.1, Chain A"/>
    <property type="match status" value="1"/>
</dbReference>
<evidence type="ECO:0000313" key="2">
    <source>
        <dbReference type="Proteomes" id="UP001310594"/>
    </source>
</evidence>
<gene>
    <name evidence="1" type="ORF">LTR97_000210</name>
</gene>
<dbReference type="PANTHER" id="PTHR47843:SF5">
    <property type="entry name" value="BTB_POZ DOMAIN PROTEIN"/>
    <property type="match status" value="1"/>
</dbReference>
<dbReference type="PANTHER" id="PTHR47843">
    <property type="entry name" value="BTB DOMAIN-CONTAINING PROTEIN-RELATED"/>
    <property type="match status" value="1"/>
</dbReference>
<accession>A0AAN7ZQT7</accession>
<comment type="caution">
    <text evidence="1">The sequence shown here is derived from an EMBL/GenBank/DDBJ whole genome shotgun (WGS) entry which is preliminary data.</text>
</comment>
<dbReference type="InterPro" id="IPR011333">
    <property type="entry name" value="SKP1/BTB/POZ_sf"/>
</dbReference>
<evidence type="ECO:0000313" key="1">
    <source>
        <dbReference type="EMBL" id="KAK5707672.1"/>
    </source>
</evidence>
<protein>
    <recommendedName>
        <fullName evidence="3">BTB domain-containing protein</fullName>
    </recommendedName>
</protein>
<name>A0AAN7ZQT7_9PEZI</name>
<proteinExistence type="predicted"/>
<dbReference type="EMBL" id="JAVRQU010000001">
    <property type="protein sequence ID" value="KAK5707672.1"/>
    <property type="molecule type" value="Genomic_DNA"/>
</dbReference>
<organism evidence="1 2">
    <name type="scientific">Elasticomyces elasticus</name>
    <dbReference type="NCBI Taxonomy" id="574655"/>
    <lineage>
        <taxon>Eukaryota</taxon>
        <taxon>Fungi</taxon>
        <taxon>Dikarya</taxon>
        <taxon>Ascomycota</taxon>
        <taxon>Pezizomycotina</taxon>
        <taxon>Dothideomycetes</taxon>
        <taxon>Dothideomycetidae</taxon>
        <taxon>Mycosphaerellales</taxon>
        <taxon>Teratosphaeriaceae</taxon>
        <taxon>Elasticomyces</taxon>
    </lineage>
</organism>
<evidence type="ECO:0008006" key="3">
    <source>
        <dbReference type="Google" id="ProtNLM"/>
    </source>
</evidence>
<dbReference type="Proteomes" id="UP001310594">
    <property type="component" value="Unassembled WGS sequence"/>
</dbReference>
<reference evidence="1" key="1">
    <citation type="submission" date="2023-08" db="EMBL/GenBank/DDBJ databases">
        <title>Black Yeasts Isolated from many extreme environments.</title>
        <authorList>
            <person name="Coleine C."/>
            <person name="Stajich J.E."/>
            <person name="Selbmann L."/>
        </authorList>
    </citation>
    <scope>NUCLEOTIDE SEQUENCE</scope>
    <source>
        <strain evidence="1">CCFEE 5810</strain>
    </source>
</reference>
<sequence length="206" mass="22987">MEAKEKTVPLREDEPAVIDGMLRYLYTSDYSDTDHYSRGSEEREISPIVYDVLIHIAADKYDIPALQSLAASKFNTRAQEEWKLEAFADAAELIYTAAADRDHQLRNTVVAVATKHGRDLSTQEQGSRFREVAASVGALGAALWQMQIELEARRPKPLDVYSCSQCAKRTTFVDGFQADATHACPYCTRQQYGSAFSKNAALVKGR</sequence>